<dbReference type="STRING" id="471514.AN477_07735"/>
<dbReference type="SUPFAM" id="SSF82784">
    <property type="entry name" value="OsmC-like"/>
    <property type="match status" value="1"/>
</dbReference>
<keyword evidence="2" id="KW-1185">Reference proteome</keyword>
<dbReference type="Proteomes" id="UP000050482">
    <property type="component" value="Unassembled WGS sequence"/>
</dbReference>
<dbReference type="Gene3D" id="3.30.300.20">
    <property type="match status" value="1"/>
</dbReference>
<comment type="caution">
    <text evidence="1">The sequence shown here is derived from an EMBL/GenBank/DDBJ whole genome shotgun (WGS) entry which is preliminary data.</text>
</comment>
<dbReference type="Pfam" id="PF02566">
    <property type="entry name" value="OsmC"/>
    <property type="match status" value="1"/>
</dbReference>
<dbReference type="PANTHER" id="PTHR35368:SF1">
    <property type="entry name" value="HYDROPEROXIDE REDUCTASE"/>
    <property type="match status" value="1"/>
</dbReference>
<sequence>MAELSIAIRAKGTGKRTDVTTKGHSFTIDEPTSMGGTNVGASPLEYLLGALAGCEEVIAQGVAKKLDFELHGIEFDVEGVLDPRGLAGEPGIQPYFQKVTTIARVQTCETPERILQLREAVEKQCPVFTLIEAAGVEIESRWEKKSFINMMSQGMACDVDGNC</sequence>
<dbReference type="RefSeq" id="WP_054968603.1">
    <property type="nucleotide sequence ID" value="NZ_LJCO01000035.1"/>
</dbReference>
<evidence type="ECO:0000313" key="1">
    <source>
        <dbReference type="EMBL" id="KPV44327.1"/>
    </source>
</evidence>
<dbReference type="AlphaFoldDB" id="A0A0P9D4C2"/>
<reference evidence="1 2" key="1">
    <citation type="submission" date="2015-09" db="EMBL/GenBank/DDBJ databases">
        <title>Draft genome sequence of Alicyclobacillus ferrooxydans DSM 22381.</title>
        <authorList>
            <person name="Hemp J."/>
        </authorList>
    </citation>
    <scope>NUCLEOTIDE SEQUENCE [LARGE SCALE GENOMIC DNA]</scope>
    <source>
        <strain evidence="1 2">TC-34</strain>
    </source>
</reference>
<dbReference type="InterPro" id="IPR036102">
    <property type="entry name" value="OsmC/Ohrsf"/>
</dbReference>
<dbReference type="EMBL" id="LJCO01000035">
    <property type="protein sequence ID" value="KPV44327.1"/>
    <property type="molecule type" value="Genomic_DNA"/>
</dbReference>
<evidence type="ECO:0000313" key="2">
    <source>
        <dbReference type="Proteomes" id="UP000050482"/>
    </source>
</evidence>
<accession>A0A0P9D4C2</accession>
<organism evidence="1 2">
    <name type="scientific">Alicyclobacillus ferrooxydans</name>
    <dbReference type="NCBI Taxonomy" id="471514"/>
    <lineage>
        <taxon>Bacteria</taxon>
        <taxon>Bacillati</taxon>
        <taxon>Bacillota</taxon>
        <taxon>Bacilli</taxon>
        <taxon>Bacillales</taxon>
        <taxon>Alicyclobacillaceae</taxon>
        <taxon>Alicyclobacillus</taxon>
    </lineage>
</organism>
<proteinExistence type="predicted"/>
<dbReference type="InterPro" id="IPR052924">
    <property type="entry name" value="OsmC/Ohr_hydroprdx_reductase"/>
</dbReference>
<dbReference type="PATRIC" id="fig|471514.4.peg.4402"/>
<gene>
    <name evidence="1" type="ORF">AN477_07735</name>
</gene>
<dbReference type="InterPro" id="IPR015946">
    <property type="entry name" value="KH_dom-like_a/b"/>
</dbReference>
<evidence type="ECO:0008006" key="3">
    <source>
        <dbReference type="Google" id="ProtNLM"/>
    </source>
</evidence>
<dbReference type="InterPro" id="IPR003718">
    <property type="entry name" value="OsmC/Ohr_fam"/>
</dbReference>
<protein>
    <recommendedName>
        <fullName evidence="3">Osmotically inducible protein C</fullName>
    </recommendedName>
</protein>
<name>A0A0P9D4C2_9BACL</name>
<dbReference type="PANTHER" id="PTHR35368">
    <property type="entry name" value="HYDROPEROXIDE REDUCTASE"/>
    <property type="match status" value="1"/>
</dbReference>
<dbReference type="OrthoDB" id="1433018at2"/>